<feature type="region of interest" description="Disordered" evidence="1">
    <location>
        <begin position="47"/>
        <end position="68"/>
    </location>
</feature>
<accession>A0A2I1I751</accession>
<evidence type="ECO:0000313" key="2">
    <source>
        <dbReference type="EMBL" id="PKY66954.1"/>
    </source>
</evidence>
<dbReference type="RefSeq" id="WP_101627451.1">
    <property type="nucleotide sequence ID" value="NZ_PKKJ01000001.1"/>
</dbReference>
<evidence type="ECO:0000256" key="1">
    <source>
        <dbReference type="SAM" id="MobiDB-lite"/>
    </source>
</evidence>
<dbReference type="Proteomes" id="UP000234545">
    <property type="component" value="Unassembled WGS sequence"/>
</dbReference>
<name>A0A2I1I751_9ACTO</name>
<proteinExistence type="predicted"/>
<organism evidence="2 3">
    <name type="scientific">Schaalia turicensis</name>
    <dbReference type="NCBI Taxonomy" id="131111"/>
    <lineage>
        <taxon>Bacteria</taxon>
        <taxon>Bacillati</taxon>
        <taxon>Actinomycetota</taxon>
        <taxon>Actinomycetes</taxon>
        <taxon>Actinomycetales</taxon>
        <taxon>Actinomycetaceae</taxon>
        <taxon>Schaalia</taxon>
    </lineage>
</organism>
<protein>
    <submittedName>
        <fullName evidence="2">Uncharacterized protein</fullName>
    </submittedName>
</protein>
<reference evidence="2 3" key="1">
    <citation type="submission" date="2017-12" db="EMBL/GenBank/DDBJ databases">
        <title>Phylogenetic diversity of female urinary microbiome.</title>
        <authorList>
            <person name="Thomas-White K."/>
            <person name="Wolfe A.J."/>
        </authorList>
    </citation>
    <scope>NUCLEOTIDE SEQUENCE [LARGE SCALE GENOMIC DNA]</scope>
    <source>
        <strain evidence="2 3">UMB0250</strain>
    </source>
</reference>
<evidence type="ECO:0000313" key="3">
    <source>
        <dbReference type="Proteomes" id="UP000234545"/>
    </source>
</evidence>
<gene>
    <name evidence="2" type="ORF">CYJ25_01565</name>
</gene>
<comment type="caution">
    <text evidence="2">The sequence shown here is derived from an EMBL/GenBank/DDBJ whole genome shotgun (WGS) entry which is preliminary data.</text>
</comment>
<sequence length="68" mass="7609">MPYIAVQTPPGRAPRSAWRGCEQSWETPYVAPPGYMRITKADLTDGIDHPVTIMRAAPPPTDKEEEEK</sequence>
<dbReference type="AlphaFoldDB" id="A0A2I1I751"/>
<dbReference type="EMBL" id="PKKJ01000001">
    <property type="protein sequence ID" value="PKY66954.1"/>
    <property type="molecule type" value="Genomic_DNA"/>
</dbReference>